<evidence type="ECO:0000313" key="3">
    <source>
        <dbReference type="Proteomes" id="UP000324632"/>
    </source>
</evidence>
<evidence type="ECO:0000256" key="1">
    <source>
        <dbReference type="SAM" id="MobiDB-lite"/>
    </source>
</evidence>
<feature type="region of interest" description="Disordered" evidence="1">
    <location>
        <begin position="154"/>
        <end position="217"/>
    </location>
</feature>
<gene>
    <name evidence="2" type="ORF">E1301_Tti001428</name>
</gene>
<feature type="region of interest" description="Disordered" evidence="1">
    <location>
        <begin position="17"/>
        <end position="50"/>
    </location>
</feature>
<sequence>MGLMCLMCFDGAETFTGGRRSPPSHLSGIESSPPVTRRAGFNPTSNGPSACWGKSLPPGISDTFTGSNQCSDNGCKVEQVSGPCVQVITPNAECVISSRDDNRNDAADTYETGIMHKHAQEREGERGMAVAGPGVRGQSFIKAALLTSLPLRDARHSAEQGHSQSIDGKRTGLGDNAHQQIEHDRRVQRQRRPLSALRMDDSDWRGQQSRATLDQAY</sequence>
<feature type="compositionally biased region" description="Polar residues" evidence="1">
    <location>
        <begin position="205"/>
        <end position="217"/>
    </location>
</feature>
<evidence type="ECO:0000313" key="2">
    <source>
        <dbReference type="EMBL" id="KAA0717978.1"/>
    </source>
</evidence>
<dbReference type="EMBL" id="SOYY01000008">
    <property type="protein sequence ID" value="KAA0717978.1"/>
    <property type="molecule type" value="Genomic_DNA"/>
</dbReference>
<dbReference type="Proteomes" id="UP000324632">
    <property type="component" value="Chromosome 8"/>
</dbReference>
<dbReference type="AlphaFoldDB" id="A0A5A9P7N5"/>
<keyword evidence="3" id="KW-1185">Reference proteome</keyword>
<proteinExistence type="predicted"/>
<accession>A0A5A9P7N5</accession>
<name>A0A5A9P7N5_9TELE</name>
<protein>
    <submittedName>
        <fullName evidence="2">Uncharacterized protein</fullName>
    </submittedName>
</protein>
<comment type="caution">
    <text evidence="2">The sequence shown here is derived from an EMBL/GenBank/DDBJ whole genome shotgun (WGS) entry which is preliminary data.</text>
</comment>
<reference evidence="2 3" key="1">
    <citation type="journal article" date="2019" name="Mol. Ecol. Resour.">
        <title>Chromosome-level genome assembly of Triplophysa tibetana, a fish adapted to the harsh high-altitude environment of the Tibetan Plateau.</title>
        <authorList>
            <person name="Yang X."/>
            <person name="Liu H."/>
            <person name="Ma Z."/>
            <person name="Zou Y."/>
            <person name="Zou M."/>
            <person name="Mao Y."/>
            <person name="Li X."/>
            <person name="Wang H."/>
            <person name="Chen T."/>
            <person name="Wang W."/>
            <person name="Yang R."/>
        </authorList>
    </citation>
    <scope>NUCLEOTIDE SEQUENCE [LARGE SCALE GENOMIC DNA]</scope>
    <source>
        <strain evidence="2">TTIB1903HZAU</strain>
        <tissue evidence="2">Muscle</tissue>
    </source>
</reference>
<organism evidence="2 3">
    <name type="scientific">Triplophysa tibetana</name>
    <dbReference type="NCBI Taxonomy" id="1572043"/>
    <lineage>
        <taxon>Eukaryota</taxon>
        <taxon>Metazoa</taxon>
        <taxon>Chordata</taxon>
        <taxon>Craniata</taxon>
        <taxon>Vertebrata</taxon>
        <taxon>Euteleostomi</taxon>
        <taxon>Actinopterygii</taxon>
        <taxon>Neopterygii</taxon>
        <taxon>Teleostei</taxon>
        <taxon>Ostariophysi</taxon>
        <taxon>Cypriniformes</taxon>
        <taxon>Nemacheilidae</taxon>
        <taxon>Triplophysa</taxon>
    </lineage>
</organism>